<comment type="caution">
    <text evidence="2">The sequence shown here is derived from an EMBL/GenBank/DDBJ whole genome shotgun (WGS) entry which is preliminary data.</text>
</comment>
<dbReference type="EMBL" id="SNRW01004637">
    <property type="protein sequence ID" value="KAA6386819.1"/>
    <property type="molecule type" value="Genomic_DNA"/>
</dbReference>
<evidence type="ECO:0000256" key="1">
    <source>
        <dbReference type="SAM" id="MobiDB-lite"/>
    </source>
</evidence>
<sequence length="363" mass="42269">MSLTVIRLIRWDNKQIVKKQTTLVPVPPSQPTVQSDTQENPGLGKGLGKKKKKKKGGLVLNKSLLLGNYDKSNTQQSNSFGGSLQSQQQSFSNNSVDALLDKKRENDYAVHTQPQLILIKRDYSLQEVQLLLSTFLGIKFDEMRIYFVQKLPVVRRDVKKFGRWIGTYEQQNQKDDNNFDDEQKQDQQFSQYKYVNQTQVQPTLLHPSTLQPLQQQIPKISQEETDLIKATIASIGDQHQIEFKNEIRQIGKFEQNNKNDPKDVIEQQDEIEQKKKNKQKEEIEPKDDVHNKDIDDGTDKEDKQQQTDLIEWKCDKWTVIGYRRGKGNKKDVGEWEQYDSDMFDDFGYDYDSEKHVKQLAISN</sequence>
<feature type="region of interest" description="Disordered" evidence="1">
    <location>
        <begin position="25"/>
        <end position="54"/>
    </location>
</feature>
<organism evidence="2 3">
    <name type="scientific">Streblomastix strix</name>
    <dbReference type="NCBI Taxonomy" id="222440"/>
    <lineage>
        <taxon>Eukaryota</taxon>
        <taxon>Metamonada</taxon>
        <taxon>Preaxostyla</taxon>
        <taxon>Oxymonadida</taxon>
        <taxon>Streblomastigidae</taxon>
        <taxon>Streblomastix</taxon>
    </lineage>
</organism>
<dbReference type="Proteomes" id="UP000324800">
    <property type="component" value="Unassembled WGS sequence"/>
</dbReference>
<reference evidence="2 3" key="1">
    <citation type="submission" date="2019-03" db="EMBL/GenBank/DDBJ databases">
        <title>Single cell metagenomics reveals metabolic interactions within the superorganism composed of flagellate Streblomastix strix and complex community of Bacteroidetes bacteria on its surface.</title>
        <authorList>
            <person name="Treitli S.C."/>
            <person name="Kolisko M."/>
            <person name="Husnik F."/>
            <person name="Keeling P."/>
            <person name="Hampl V."/>
        </authorList>
    </citation>
    <scope>NUCLEOTIDE SEQUENCE [LARGE SCALE GENOMIC DNA]</scope>
    <source>
        <strain evidence="2">ST1C</strain>
    </source>
</reference>
<evidence type="ECO:0000313" key="2">
    <source>
        <dbReference type="EMBL" id="KAA6386819.1"/>
    </source>
</evidence>
<name>A0A5J4VX11_9EUKA</name>
<accession>A0A5J4VX11</accession>
<evidence type="ECO:0000313" key="3">
    <source>
        <dbReference type="Proteomes" id="UP000324800"/>
    </source>
</evidence>
<protein>
    <submittedName>
        <fullName evidence="2">Uncharacterized protein</fullName>
    </submittedName>
</protein>
<feature type="region of interest" description="Disordered" evidence="1">
    <location>
        <begin position="272"/>
        <end position="307"/>
    </location>
</feature>
<dbReference type="AlphaFoldDB" id="A0A5J4VX11"/>
<proteinExistence type="predicted"/>
<gene>
    <name evidence="2" type="ORF">EZS28_017653</name>
</gene>